<sequence>MRVASFVLGFVLAGQSALYAQETSIHPAAAQAAEAQPPVPAALPTDREPDNVEHSHEGVATPAPISLEMLPAKTPVVVALEQDLTTVTNQVGDMFKVVVAEDVVWQGTTFIPKGTVGSGQITFVTKKGGFGKPGIIGIALRDLDFGGTKFALDGRYREEGKNNNGATAATFFAAGIFAGVIQGKAGVIPRGRELHARTGEPIPFVARPSSADALAPIDADHPGQPATPGLGADQSKLN</sequence>
<gene>
    <name evidence="3" type="ORF">P0Y56_07355</name>
</gene>
<feature type="signal peptide" evidence="2">
    <location>
        <begin position="1"/>
        <end position="20"/>
    </location>
</feature>
<proteinExistence type="predicted"/>
<feature type="chain" id="PRO_5042529785" evidence="2">
    <location>
        <begin position="21"/>
        <end position="238"/>
    </location>
</feature>
<organism evidence="3 4">
    <name type="scientific">Candidatus Andeanibacterium colombiense</name>
    <dbReference type="NCBI Taxonomy" id="3121345"/>
    <lineage>
        <taxon>Bacteria</taxon>
        <taxon>Pseudomonadati</taxon>
        <taxon>Pseudomonadota</taxon>
        <taxon>Alphaproteobacteria</taxon>
        <taxon>Sphingomonadales</taxon>
        <taxon>Sphingomonadaceae</taxon>
        <taxon>Candidatus Andeanibacterium</taxon>
    </lineage>
</organism>
<reference evidence="3" key="1">
    <citation type="submission" date="2023-03" db="EMBL/GenBank/DDBJ databases">
        <title>Andean soil-derived lignocellulolytic bacterial consortium as a source of novel taxa and putative plastic-active enzymes.</title>
        <authorList>
            <person name="Diaz-Garcia L."/>
            <person name="Chuvochina M."/>
            <person name="Feuerriegel G."/>
            <person name="Bunk B."/>
            <person name="Sproer C."/>
            <person name="Streit W.R."/>
            <person name="Rodriguez L.M."/>
            <person name="Overmann J."/>
            <person name="Jimenez D.J."/>
        </authorList>
    </citation>
    <scope>NUCLEOTIDE SEQUENCE</scope>
    <source>
        <strain evidence="3">MAG 26</strain>
    </source>
</reference>
<dbReference type="KEGG" id="acob:P0Y56_07355"/>
<accession>A0AAJ5X7Z6</accession>
<protein>
    <submittedName>
        <fullName evidence="3">Uncharacterized protein</fullName>
    </submittedName>
</protein>
<evidence type="ECO:0000256" key="2">
    <source>
        <dbReference type="SAM" id="SignalP"/>
    </source>
</evidence>
<feature type="compositionally biased region" description="Basic and acidic residues" evidence="1">
    <location>
        <begin position="45"/>
        <end position="57"/>
    </location>
</feature>
<keyword evidence="2" id="KW-0732">Signal</keyword>
<name>A0AAJ5X7Z6_9SPHN</name>
<evidence type="ECO:0000313" key="4">
    <source>
        <dbReference type="Proteomes" id="UP001218362"/>
    </source>
</evidence>
<dbReference type="Proteomes" id="UP001218362">
    <property type="component" value="Chromosome"/>
</dbReference>
<evidence type="ECO:0000256" key="1">
    <source>
        <dbReference type="SAM" id="MobiDB-lite"/>
    </source>
</evidence>
<feature type="region of interest" description="Disordered" evidence="1">
    <location>
        <begin position="31"/>
        <end position="57"/>
    </location>
</feature>
<dbReference type="EMBL" id="CP119316">
    <property type="protein sequence ID" value="WEK48103.1"/>
    <property type="molecule type" value="Genomic_DNA"/>
</dbReference>
<dbReference type="AlphaFoldDB" id="A0AAJ5X7Z6"/>
<evidence type="ECO:0000313" key="3">
    <source>
        <dbReference type="EMBL" id="WEK48103.1"/>
    </source>
</evidence>
<feature type="region of interest" description="Disordered" evidence="1">
    <location>
        <begin position="211"/>
        <end position="238"/>
    </location>
</feature>